<dbReference type="Gene3D" id="1.20.1440.340">
    <property type="match status" value="1"/>
</dbReference>
<evidence type="ECO:0000259" key="8">
    <source>
        <dbReference type="Pfam" id="PF10509"/>
    </source>
</evidence>
<dbReference type="Pfam" id="PF00288">
    <property type="entry name" value="GHMP_kinases_N"/>
    <property type="match status" value="1"/>
</dbReference>
<feature type="domain" description="Galactokinase N-terminal" evidence="8">
    <location>
        <begin position="26"/>
        <end position="74"/>
    </location>
</feature>
<evidence type="ECO:0000313" key="9">
    <source>
        <dbReference type="EMBL" id="KAK5642851.1"/>
    </source>
</evidence>
<keyword evidence="2" id="KW-0808">Transferase</keyword>
<feature type="domain" description="GHMP kinase N-terminal" evidence="6">
    <location>
        <begin position="120"/>
        <end position="201"/>
    </location>
</feature>
<evidence type="ECO:0000259" key="6">
    <source>
        <dbReference type="Pfam" id="PF00288"/>
    </source>
</evidence>
<dbReference type="InterPro" id="IPR036554">
    <property type="entry name" value="GHMP_kinase_C_sf"/>
</dbReference>
<protein>
    <recommendedName>
        <fullName evidence="11">N-acetylgalactosamine kinase</fullName>
    </recommendedName>
</protein>
<dbReference type="Pfam" id="PF08544">
    <property type="entry name" value="GHMP_kinases_C"/>
    <property type="match status" value="1"/>
</dbReference>
<dbReference type="PROSITE" id="PS00627">
    <property type="entry name" value="GHMP_KINASES_ATP"/>
    <property type="match status" value="1"/>
</dbReference>
<name>A0AAN7VC72_9COLE</name>
<dbReference type="GO" id="GO:0004335">
    <property type="term" value="F:galactokinase activity"/>
    <property type="evidence" value="ECO:0007669"/>
    <property type="project" value="InterPro"/>
</dbReference>
<dbReference type="PANTHER" id="PTHR10457">
    <property type="entry name" value="MEVALONATE KINASE/GALACTOKINASE"/>
    <property type="match status" value="1"/>
</dbReference>
<dbReference type="PRINTS" id="PR00959">
    <property type="entry name" value="MEVGALKINASE"/>
</dbReference>
<evidence type="ECO:0000256" key="3">
    <source>
        <dbReference type="ARBA" id="ARBA00022741"/>
    </source>
</evidence>
<dbReference type="InterPro" id="IPR013750">
    <property type="entry name" value="GHMP_kinase_C_dom"/>
</dbReference>
<dbReference type="SUPFAM" id="SSF55060">
    <property type="entry name" value="GHMP Kinase, C-terminal domain"/>
    <property type="match status" value="1"/>
</dbReference>
<evidence type="ECO:0000256" key="5">
    <source>
        <dbReference type="ARBA" id="ARBA00022840"/>
    </source>
</evidence>
<dbReference type="EMBL" id="JAVRBK010000006">
    <property type="protein sequence ID" value="KAK5642851.1"/>
    <property type="molecule type" value="Genomic_DNA"/>
</dbReference>
<evidence type="ECO:0000256" key="1">
    <source>
        <dbReference type="ARBA" id="ARBA00006566"/>
    </source>
</evidence>
<evidence type="ECO:0000313" key="10">
    <source>
        <dbReference type="Proteomes" id="UP001329430"/>
    </source>
</evidence>
<sequence length="460" mass="50468">MDMQSDDGFVPISKMNHTNRSKQLLECFTAKFQQEPVFYVRVPGRVNLIGEHIDYCGYSVCPMALEQDILLAVSTGDGTMLKLTNVDPSYTDYECDIKNFEICNGGDGPKWHQYFLCGVKGLLDVLPQEISINGFNVAVSGIIPQSAGLSSSSALVSAAALSTSHVHNFNISKEELANLCAGCERYIGTQGGGMDQAIAFLASEGCAKLIEFTPLRCKDISLPLGAVFVIAHSLTRLNKAATADFNCRVVECRIAAQLIAKRQGIDCSTIKTLRDLQTALNVNLHTMIALVMKILHENPYTKEEIADELSITTAILEQTSLTPNTKHIESFKLHQRALHVFQEALRVQKFHETCNNFSSEGALVTLGRLMSESHNSLKDLYECSHPQLDRLVEISQNFSLGARLTGAGWGGCAVALVTSENVTKYIDMLRTKFYKQLGVENSDGLVFATKPNAGARIYVI</sequence>
<dbReference type="GO" id="GO:0006012">
    <property type="term" value="P:galactose metabolic process"/>
    <property type="evidence" value="ECO:0007669"/>
    <property type="project" value="InterPro"/>
</dbReference>
<evidence type="ECO:0000256" key="2">
    <source>
        <dbReference type="ARBA" id="ARBA00022679"/>
    </source>
</evidence>
<dbReference type="PANTHER" id="PTHR10457:SF7">
    <property type="entry name" value="GALACTOKINASE-RELATED"/>
    <property type="match status" value="1"/>
</dbReference>
<dbReference type="InterPro" id="IPR006203">
    <property type="entry name" value="GHMP_knse_ATP-bd_CS"/>
</dbReference>
<keyword evidence="4" id="KW-0418">Kinase</keyword>
<proteinExistence type="inferred from homology"/>
<accession>A0AAN7VC72</accession>
<dbReference type="PROSITE" id="PS00106">
    <property type="entry name" value="GALACTOKINASE"/>
    <property type="match status" value="1"/>
</dbReference>
<dbReference type="InterPro" id="IPR020568">
    <property type="entry name" value="Ribosomal_Su5_D2-typ_SF"/>
</dbReference>
<dbReference type="AlphaFoldDB" id="A0AAN7VC72"/>
<dbReference type="Gene3D" id="3.30.70.3170">
    <property type="match status" value="1"/>
</dbReference>
<organism evidence="9 10">
    <name type="scientific">Pyrocoelia pectoralis</name>
    <dbReference type="NCBI Taxonomy" id="417401"/>
    <lineage>
        <taxon>Eukaryota</taxon>
        <taxon>Metazoa</taxon>
        <taxon>Ecdysozoa</taxon>
        <taxon>Arthropoda</taxon>
        <taxon>Hexapoda</taxon>
        <taxon>Insecta</taxon>
        <taxon>Pterygota</taxon>
        <taxon>Neoptera</taxon>
        <taxon>Endopterygota</taxon>
        <taxon>Coleoptera</taxon>
        <taxon>Polyphaga</taxon>
        <taxon>Elateriformia</taxon>
        <taxon>Elateroidea</taxon>
        <taxon>Lampyridae</taxon>
        <taxon>Lampyrinae</taxon>
        <taxon>Pyrocoelia</taxon>
    </lineage>
</organism>
<dbReference type="InterPro" id="IPR014721">
    <property type="entry name" value="Ribsml_uS5_D2-typ_fold_subgr"/>
</dbReference>
<evidence type="ECO:0008006" key="11">
    <source>
        <dbReference type="Google" id="ProtNLM"/>
    </source>
</evidence>
<comment type="caution">
    <text evidence="9">The sequence shown here is derived from an EMBL/GenBank/DDBJ whole genome shotgun (WGS) entry which is preliminary data.</text>
</comment>
<reference evidence="9 10" key="1">
    <citation type="journal article" date="2024" name="Insects">
        <title>An Improved Chromosome-Level Genome Assembly of the Firefly Pyrocoelia pectoralis.</title>
        <authorList>
            <person name="Fu X."/>
            <person name="Meyer-Rochow V.B."/>
            <person name="Ballantyne L."/>
            <person name="Zhu X."/>
        </authorList>
    </citation>
    <scope>NUCLEOTIDE SEQUENCE [LARGE SCALE GENOMIC DNA]</scope>
    <source>
        <strain evidence="9">XCY_ONT2</strain>
    </source>
</reference>
<dbReference type="InterPro" id="IPR000705">
    <property type="entry name" value="Galactokinase"/>
</dbReference>
<feature type="domain" description="GHMP kinase C-terminal" evidence="7">
    <location>
        <begin position="361"/>
        <end position="434"/>
    </location>
</feature>
<keyword evidence="10" id="KW-1185">Reference proteome</keyword>
<gene>
    <name evidence="9" type="ORF">RI129_009018</name>
</gene>
<dbReference type="InterPro" id="IPR006204">
    <property type="entry name" value="GHMP_kinase_N_dom"/>
</dbReference>
<dbReference type="InterPro" id="IPR019741">
    <property type="entry name" value="Galactokinase_CS"/>
</dbReference>
<dbReference type="InterPro" id="IPR019539">
    <property type="entry name" value="GalKase_N"/>
</dbReference>
<dbReference type="NCBIfam" id="TIGR00131">
    <property type="entry name" value="gal_kin"/>
    <property type="match status" value="1"/>
</dbReference>
<dbReference type="PRINTS" id="PR00473">
    <property type="entry name" value="GALCTOKINASE"/>
</dbReference>
<dbReference type="PIRSF" id="PIRSF000530">
    <property type="entry name" value="Galactokinase"/>
    <property type="match status" value="1"/>
</dbReference>
<keyword evidence="5" id="KW-0067">ATP-binding</keyword>
<dbReference type="SUPFAM" id="SSF54211">
    <property type="entry name" value="Ribosomal protein S5 domain 2-like"/>
    <property type="match status" value="1"/>
</dbReference>
<evidence type="ECO:0000256" key="4">
    <source>
        <dbReference type="ARBA" id="ARBA00022777"/>
    </source>
</evidence>
<keyword evidence="3" id="KW-0547">Nucleotide-binding</keyword>
<dbReference type="Gene3D" id="3.30.230.10">
    <property type="match status" value="1"/>
</dbReference>
<evidence type="ECO:0000259" key="7">
    <source>
        <dbReference type="Pfam" id="PF08544"/>
    </source>
</evidence>
<dbReference type="Proteomes" id="UP001329430">
    <property type="component" value="Chromosome 6"/>
</dbReference>
<dbReference type="InterPro" id="IPR006206">
    <property type="entry name" value="Mevalonate/galactokinase"/>
</dbReference>
<dbReference type="Pfam" id="PF10509">
    <property type="entry name" value="GalKase_gal_bdg"/>
    <property type="match status" value="1"/>
</dbReference>
<comment type="similarity">
    <text evidence="1">Belongs to the GHMP kinase family. GalK subfamily.</text>
</comment>
<dbReference type="GO" id="GO:0005524">
    <property type="term" value="F:ATP binding"/>
    <property type="evidence" value="ECO:0007669"/>
    <property type="project" value="UniProtKB-KW"/>
</dbReference>
<dbReference type="GO" id="GO:0005829">
    <property type="term" value="C:cytosol"/>
    <property type="evidence" value="ECO:0007669"/>
    <property type="project" value="TreeGrafter"/>
</dbReference>